<gene>
    <name evidence="3" type="ORF">EG68_01757</name>
</gene>
<dbReference type="InterPro" id="IPR036388">
    <property type="entry name" value="WH-like_DNA-bd_sf"/>
</dbReference>
<accession>A0A8S9ZBE2</accession>
<evidence type="ECO:0000256" key="1">
    <source>
        <dbReference type="ARBA" id="ARBA00023125"/>
    </source>
</evidence>
<dbReference type="SUPFAM" id="SSF46785">
    <property type="entry name" value="Winged helix' DNA-binding domain"/>
    <property type="match status" value="1"/>
</dbReference>
<dbReference type="AlphaFoldDB" id="A0A8S9ZBE2"/>
<dbReference type="PANTHER" id="PTHR12619:SF33">
    <property type="entry name" value="RFX, ISOFORM H"/>
    <property type="match status" value="1"/>
</dbReference>
<dbReference type="Gene3D" id="1.10.10.10">
    <property type="entry name" value="Winged helix-like DNA-binding domain superfamily/Winged helix DNA-binding domain"/>
    <property type="match status" value="1"/>
</dbReference>
<protein>
    <recommendedName>
        <fullName evidence="2">RFX-type winged-helix domain-containing protein</fullName>
    </recommendedName>
</protein>
<evidence type="ECO:0000259" key="2">
    <source>
        <dbReference type="PROSITE" id="PS51526"/>
    </source>
</evidence>
<dbReference type="InterPro" id="IPR003150">
    <property type="entry name" value="DNA-bd_RFX"/>
</dbReference>
<keyword evidence="4" id="KW-1185">Reference proteome</keyword>
<dbReference type="InterPro" id="IPR039779">
    <property type="entry name" value="RFX-like"/>
</dbReference>
<dbReference type="FunFam" id="1.10.10.10:FF:000422">
    <property type="entry name" value="DNA-binding protein RFX7"/>
    <property type="match status" value="1"/>
</dbReference>
<dbReference type="Proteomes" id="UP000822476">
    <property type="component" value="Unassembled WGS sequence"/>
</dbReference>
<dbReference type="PANTHER" id="PTHR12619">
    <property type="entry name" value="RFX TRANSCRIPTION FACTOR FAMILY"/>
    <property type="match status" value="1"/>
</dbReference>
<dbReference type="EMBL" id="JTDE01000596">
    <property type="protein sequence ID" value="KAF7260817.1"/>
    <property type="molecule type" value="Genomic_DNA"/>
</dbReference>
<dbReference type="OrthoDB" id="10056949at2759"/>
<dbReference type="PROSITE" id="PS51526">
    <property type="entry name" value="RFX_DBD"/>
    <property type="match status" value="1"/>
</dbReference>
<name>A0A8S9ZBE2_9TREM</name>
<sequence>MMLTNEFIHSSFGTRLPSCSKASTDENHDIMHELPKENWCFDVESDGPLEQCTMAPTQTSTSVSTKIKLSVPYALECPNRIVPGISDTRMTCDYLFPGCSTEHTSKAFHGPPNVHHVGRQCAILGRPTPVDMRTGANFNSGPTQLHTSYRQPVSGGMCMSRICSNPNTRLLPAQSNHMNQNVTTNTISYPHYQQAQRQQALQHHSYMSQVNGRISSETSAHLSVHTTDLSSRLGTRMSPYFMSYFKHHSTRASPVTVQWLLENYESADGVSLSRSALYSHYLNHCLEHWLEPMNPASFGKLIRSIFLGLRTRRLGTRQVSQCSIHYSESCTSVV</sequence>
<feature type="domain" description="RFX-type winged-helix" evidence="2">
    <location>
        <begin position="256"/>
        <end position="334"/>
    </location>
</feature>
<dbReference type="GO" id="GO:0000981">
    <property type="term" value="F:DNA-binding transcription factor activity, RNA polymerase II-specific"/>
    <property type="evidence" value="ECO:0007669"/>
    <property type="project" value="TreeGrafter"/>
</dbReference>
<proteinExistence type="predicted"/>
<dbReference type="InterPro" id="IPR036390">
    <property type="entry name" value="WH_DNA-bd_sf"/>
</dbReference>
<evidence type="ECO:0000313" key="4">
    <source>
        <dbReference type="Proteomes" id="UP000822476"/>
    </source>
</evidence>
<keyword evidence="1" id="KW-0238">DNA-binding</keyword>
<reference evidence="3" key="1">
    <citation type="submission" date="2019-07" db="EMBL/GenBank/DDBJ databases">
        <title>Annotation for the trematode Paragonimus miyazaki's.</title>
        <authorList>
            <person name="Choi Y.-J."/>
        </authorList>
    </citation>
    <scope>NUCLEOTIDE SEQUENCE</scope>
    <source>
        <strain evidence="3">Japan</strain>
    </source>
</reference>
<dbReference type="Pfam" id="PF02257">
    <property type="entry name" value="RFX_DNA_binding"/>
    <property type="match status" value="1"/>
</dbReference>
<dbReference type="GO" id="GO:0000978">
    <property type="term" value="F:RNA polymerase II cis-regulatory region sequence-specific DNA binding"/>
    <property type="evidence" value="ECO:0007669"/>
    <property type="project" value="TreeGrafter"/>
</dbReference>
<evidence type="ECO:0000313" key="3">
    <source>
        <dbReference type="EMBL" id="KAF7260817.1"/>
    </source>
</evidence>
<organism evidence="3 4">
    <name type="scientific">Paragonimus skrjabini miyazakii</name>
    <dbReference type="NCBI Taxonomy" id="59628"/>
    <lineage>
        <taxon>Eukaryota</taxon>
        <taxon>Metazoa</taxon>
        <taxon>Spiralia</taxon>
        <taxon>Lophotrochozoa</taxon>
        <taxon>Platyhelminthes</taxon>
        <taxon>Trematoda</taxon>
        <taxon>Digenea</taxon>
        <taxon>Plagiorchiida</taxon>
        <taxon>Troglotremata</taxon>
        <taxon>Troglotrematidae</taxon>
        <taxon>Paragonimus</taxon>
    </lineage>
</organism>
<comment type="caution">
    <text evidence="3">The sequence shown here is derived from an EMBL/GenBank/DDBJ whole genome shotgun (WGS) entry which is preliminary data.</text>
</comment>